<keyword evidence="1" id="KW-0378">Hydrolase</keyword>
<name>A0AAD2FMR7_9STRA</name>
<dbReference type="InterPro" id="IPR016130">
    <property type="entry name" value="Tyr_Pase_AS"/>
</dbReference>
<evidence type="ECO:0000313" key="5">
    <source>
        <dbReference type="EMBL" id="CAJ1946512.1"/>
    </source>
</evidence>
<feature type="transmembrane region" description="Helical" evidence="3">
    <location>
        <begin position="6"/>
        <end position="25"/>
    </location>
</feature>
<feature type="transmembrane region" description="Helical" evidence="3">
    <location>
        <begin position="45"/>
        <end position="63"/>
    </location>
</feature>
<protein>
    <recommendedName>
        <fullName evidence="4">Tyrosine specific protein phosphatases domain-containing protein</fullName>
    </recommendedName>
</protein>
<dbReference type="InterPro" id="IPR000340">
    <property type="entry name" value="Dual-sp_phosphatase_cat-dom"/>
</dbReference>
<reference evidence="5" key="1">
    <citation type="submission" date="2023-08" db="EMBL/GenBank/DDBJ databases">
        <authorList>
            <person name="Audoor S."/>
            <person name="Bilcke G."/>
        </authorList>
    </citation>
    <scope>NUCLEOTIDE SEQUENCE</scope>
</reference>
<dbReference type="InterPro" id="IPR000387">
    <property type="entry name" value="Tyr_Pase_dom"/>
</dbReference>
<evidence type="ECO:0000256" key="3">
    <source>
        <dbReference type="SAM" id="Phobius"/>
    </source>
</evidence>
<dbReference type="Proteomes" id="UP001295423">
    <property type="component" value="Unassembled WGS sequence"/>
</dbReference>
<dbReference type="Gene3D" id="3.90.190.10">
    <property type="entry name" value="Protein tyrosine phosphatase superfamily"/>
    <property type="match status" value="1"/>
</dbReference>
<dbReference type="AlphaFoldDB" id="A0AAD2FMR7"/>
<dbReference type="Pfam" id="PF00782">
    <property type="entry name" value="DSPc"/>
    <property type="match status" value="1"/>
</dbReference>
<dbReference type="InterPro" id="IPR020422">
    <property type="entry name" value="TYR_PHOSPHATASE_DUAL_dom"/>
</dbReference>
<evidence type="ECO:0000259" key="4">
    <source>
        <dbReference type="PROSITE" id="PS50056"/>
    </source>
</evidence>
<dbReference type="GO" id="GO:0004721">
    <property type="term" value="F:phosphoprotein phosphatase activity"/>
    <property type="evidence" value="ECO:0007669"/>
    <property type="project" value="UniProtKB-KW"/>
</dbReference>
<dbReference type="PANTHER" id="PTHR47216">
    <property type="match status" value="1"/>
</dbReference>
<dbReference type="SUPFAM" id="SSF52799">
    <property type="entry name" value="(Phosphotyrosine protein) phosphatases II"/>
    <property type="match status" value="1"/>
</dbReference>
<proteinExistence type="predicted"/>
<organism evidence="5 6">
    <name type="scientific">Cylindrotheca closterium</name>
    <dbReference type="NCBI Taxonomy" id="2856"/>
    <lineage>
        <taxon>Eukaryota</taxon>
        <taxon>Sar</taxon>
        <taxon>Stramenopiles</taxon>
        <taxon>Ochrophyta</taxon>
        <taxon>Bacillariophyta</taxon>
        <taxon>Bacillariophyceae</taxon>
        <taxon>Bacillariophycidae</taxon>
        <taxon>Bacillariales</taxon>
        <taxon>Bacillariaceae</taxon>
        <taxon>Cylindrotheca</taxon>
    </lineage>
</organism>
<gene>
    <name evidence="5" type="ORF">CYCCA115_LOCUS10653</name>
</gene>
<keyword evidence="3" id="KW-0472">Membrane</keyword>
<keyword evidence="3" id="KW-1133">Transmembrane helix</keyword>
<evidence type="ECO:0000313" key="6">
    <source>
        <dbReference type="Proteomes" id="UP001295423"/>
    </source>
</evidence>
<feature type="domain" description="Tyrosine specific protein phosphatases" evidence="4">
    <location>
        <begin position="183"/>
        <end position="240"/>
    </location>
</feature>
<keyword evidence="6" id="KW-1185">Reference proteome</keyword>
<comment type="caution">
    <text evidence="5">The sequence shown here is derived from an EMBL/GenBank/DDBJ whole genome shotgun (WGS) entry which is preliminary data.</text>
</comment>
<evidence type="ECO:0000256" key="2">
    <source>
        <dbReference type="ARBA" id="ARBA00022912"/>
    </source>
</evidence>
<keyword evidence="3" id="KW-0812">Transmembrane</keyword>
<evidence type="ECO:0000256" key="1">
    <source>
        <dbReference type="ARBA" id="ARBA00022801"/>
    </source>
</evidence>
<dbReference type="PANTHER" id="PTHR47216:SF4">
    <property type="entry name" value="OS01G0859400 PROTEIN"/>
    <property type="match status" value="1"/>
</dbReference>
<dbReference type="EMBL" id="CAKOGP040001710">
    <property type="protein sequence ID" value="CAJ1946512.1"/>
    <property type="molecule type" value="Genomic_DNA"/>
</dbReference>
<keyword evidence="2" id="KW-0904">Protein phosphatase</keyword>
<accession>A0AAD2FMR7</accession>
<dbReference type="PROSITE" id="PS50056">
    <property type="entry name" value="TYR_PHOSPHATASE_2"/>
    <property type="match status" value="1"/>
</dbReference>
<dbReference type="PROSITE" id="PS00383">
    <property type="entry name" value="TYR_PHOSPHATASE_1"/>
    <property type="match status" value="1"/>
</dbReference>
<feature type="transmembrane region" description="Helical" evidence="3">
    <location>
        <begin position="83"/>
        <end position="102"/>
    </location>
</feature>
<dbReference type="InterPro" id="IPR029021">
    <property type="entry name" value="Prot-tyrosine_phosphatase-like"/>
</dbReference>
<sequence length="266" mass="29708">MGTVHGVYLKYVGLSAISYAGYAFLDEALGDIDDRTSGDGLQRLAKVYLGYSTILNGIIAGLFKLEWGMSIIGKNKESGKIPLWSYIVFAPFHIPTLLYTHLHIRFGRHKTKDDSTGKSSYGIAPVASEVSEGWWVGSCYGHELNKEWGGVIDLTVEFPESCRKRTKHYLSAPTWDGIPLPPAELEHAAKFAVAARKDGHVLVHCAHGRGRSTTVMCACLVREGLFSSWQDAFGQIKKNRSVCKLNKRMRENLEAWQNQYVDLKKQ</sequence>
<dbReference type="SMART" id="SM00195">
    <property type="entry name" value="DSPc"/>
    <property type="match status" value="1"/>
</dbReference>